<dbReference type="InterPro" id="IPR029026">
    <property type="entry name" value="tRNA_m1G_MTases_N"/>
</dbReference>
<dbReference type="Proteomes" id="UP001287282">
    <property type="component" value="Unassembled WGS sequence"/>
</dbReference>
<dbReference type="SUPFAM" id="SSF75217">
    <property type="entry name" value="alpha/beta knot"/>
    <property type="match status" value="1"/>
</dbReference>
<keyword evidence="2" id="KW-1185">Reference proteome</keyword>
<dbReference type="InterPro" id="IPR029028">
    <property type="entry name" value="Alpha/beta_knot_MTases"/>
</dbReference>
<dbReference type="Gene3D" id="3.40.1280.10">
    <property type="match status" value="1"/>
</dbReference>
<evidence type="ECO:0008006" key="3">
    <source>
        <dbReference type="Google" id="ProtNLM"/>
    </source>
</evidence>
<name>A0ABU3XHL9_9BACI</name>
<proteinExistence type="predicted"/>
<comment type="caution">
    <text evidence="1">The sequence shown here is derived from an EMBL/GenBank/DDBJ whole genome shotgun (WGS) entry which is preliminary data.</text>
</comment>
<protein>
    <recommendedName>
        <fullName evidence="3">RNA methyltransferase</fullName>
    </recommendedName>
</protein>
<feature type="non-terminal residue" evidence="1">
    <location>
        <position position="1"/>
    </location>
</feature>
<organism evidence="1 2">
    <name type="scientific">Alkalihalophilus lindianensis</name>
    <dbReference type="NCBI Taxonomy" id="1630542"/>
    <lineage>
        <taxon>Bacteria</taxon>
        <taxon>Bacillati</taxon>
        <taxon>Bacillota</taxon>
        <taxon>Bacilli</taxon>
        <taxon>Bacillales</taxon>
        <taxon>Bacillaceae</taxon>
        <taxon>Alkalihalophilus</taxon>
    </lineage>
</organism>
<dbReference type="EMBL" id="JAWJBA010000649">
    <property type="protein sequence ID" value="MDV2687368.1"/>
    <property type="molecule type" value="Genomic_DNA"/>
</dbReference>
<evidence type="ECO:0000313" key="1">
    <source>
        <dbReference type="EMBL" id="MDV2687368.1"/>
    </source>
</evidence>
<sequence length="84" mass="8483">TTLRTRLDAKLVVSMDDGVFAKISPVSGRNGVLAIIPVLSAPIDTVIEAGGFQLWLDGVQDPGNVGSLIRTAAAAAASAVVLGP</sequence>
<reference evidence="1 2" key="1">
    <citation type="submission" date="2023-10" db="EMBL/GenBank/DDBJ databases">
        <title>Screening of Alkalihalobacillus lindianensis BZ-TG-R113 and Its Alleviation of Salt Stress on Rapeseed Growth.</title>
        <authorList>
            <person name="Zhao B."/>
            <person name="Guo T."/>
        </authorList>
    </citation>
    <scope>NUCLEOTIDE SEQUENCE [LARGE SCALE GENOMIC DNA]</scope>
    <source>
        <strain evidence="1 2">BZ-TG-R113</strain>
    </source>
</reference>
<accession>A0ABU3XHL9</accession>
<feature type="non-terminal residue" evidence="1">
    <location>
        <position position="84"/>
    </location>
</feature>
<evidence type="ECO:0000313" key="2">
    <source>
        <dbReference type="Proteomes" id="UP001287282"/>
    </source>
</evidence>
<gene>
    <name evidence="1" type="ORF">RYX56_23765</name>
</gene>